<reference evidence="1" key="1">
    <citation type="submission" date="2024-03" db="EMBL/GenBank/DDBJ databases">
        <title>Novel Streptomyces species of biotechnological and ecological value are a feature of Machair soil.</title>
        <authorList>
            <person name="Prole J.R."/>
            <person name="Goodfellow M."/>
            <person name="Allenby N."/>
            <person name="Ward A.C."/>
        </authorList>
    </citation>
    <scope>NUCLEOTIDE SEQUENCE</scope>
    <source>
        <strain evidence="1">MS2.AVA.5</strain>
    </source>
</reference>
<evidence type="ECO:0000313" key="1">
    <source>
        <dbReference type="EMBL" id="MEJ8639594.1"/>
    </source>
</evidence>
<organism evidence="1 2">
    <name type="scientific">Streptomyces achmelvichensis</name>
    <dbReference type="NCBI Taxonomy" id="3134111"/>
    <lineage>
        <taxon>Bacteria</taxon>
        <taxon>Bacillati</taxon>
        <taxon>Actinomycetota</taxon>
        <taxon>Actinomycetes</taxon>
        <taxon>Kitasatosporales</taxon>
        <taxon>Streptomycetaceae</taxon>
        <taxon>Streptomyces</taxon>
    </lineage>
</organism>
<dbReference type="EMBL" id="JBBKAJ010000022">
    <property type="protein sequence ID" value="MEJ8639594.1"/>
    <property type="molecule type" value="Genomic_DNA"/>
</dbReference>
<proteinExistence type="predicted"/>
<accession>A0ACC6Q7T1</accession>
<keyword evidence="2" id="KW-1185">Reference proteome</keyword>
<sequence length="148" mass="16001">MDNDDNAPETPDDGLDLASLYLESVKARMDPEQFATLEEAVDELAHMLSDGQPGTFEAGGRDTFTPDVQREFLAVMAILTTGRMDHHVVELPGPDGSTGYAVVTAEVANDPEKLAEFRADLHRQITEQQAVDEELDGIARASGLDTGD</sequence>
<evidence type="ECO:0000313" key="2">
    <source>
        <dbReference type="Proteomes" id="UP001377168"/>
    </source>
</evidence>
<protein>
    <submittedName>
        <fullName evidence="1">Uncharacterized protein</fullName>
    </submittedName>
</protein>
<name>A0ACC6Q7T1_9ACTN</name>
<comment type="caution">
    <text evidence="1">The sequence shown here is derived from an EMBL/GenBank/DDBJ whole genome shotgun (WGS) entry which is preliminary data.</text>
</comment>
<dbReference type="Proteomes" id="UP001377168">
    <property type="component" value="Unassembled WGS sequence"/>
</dbReference>
<gene>
    <name evidence="1" type="ORF">WKI67_40265</name>
</gene>